<proteinExistence type="predicted"/>
<dbReference type="EMBL" id="KB444674">
    <property type="protein sequence ID" value="EMD45921.1"/>
    <property type="molecule type" value="Genomic_DNA"/>
</dbReference>
<organism evidence="2 3">
    <name type="scientific">Entamoeba histolytica KU27</name>
    <dbReference type="NCBI Taxonomy" id="885311"/>
    <lineage>
        <taxon>Eukaryota</taxon>
        <taxon>Amoebozoa</taxon>
        <taxon>Evosea</taxon>
        <taxon>Archamoebae</taxon>
        <taxon>Mastigamoebida</taxon>
        <taxon>Entamoebidae</taxon>
        <taxon>Entamoeba</taxon>
    </lineage>
</organism>
<name>M2S3Q9_ENTHI</name>
<dbReference type="AlphaFoldDB" id="M2S3Q9"/>
<feature type="region of interest" description="Disordered" evidence="1">
    <location>
        <begin position="168"/>
        <end position="192"/>
    </location>
</feature>
<sequence>MYERYIAYGDQLYLYEPMLAYHCYEFGSQSNIQNNIVLSKKTLLRQALGNTIDDRELQISYIKEIIKKYYLSGQNVFKQNPESAKQIFLFVVDMIDLLNAFIPLPNEFQQVKNFIVLSHFIPEGVSLVKDVLTPQQPIQNNSSLNQHNTNLFPVPNSQVIQQNLFPTPSQQNLFPTPSQQNLFPTPSQQTQQLKQNLFPVPVEQQPVNQKKEQPKQNLFPVPSQPKQQLPQQSINLFPTPNNSTNENTIPISCQQTSSTEEIKQKTFTISTNSQPTLPISIPPPNQLQNQVHTQPKKNEKIEYKQSPLVNTIQSQNPILLRKVNIKKNIKIENIVNAWSIINKAKDSMQIGAIEKTKQKILEALQLLEE</sequence>
<evidence type="ECO:0000313" key="3">
    <source>
        <dbReference type="Proteomes" id="UP000011755"/>
    </source>
</evidence>
<dbReference type="VEuPathDB" id="AmoebaDB:EHI5A_135720"/>
<reference evidence="2 3" key="1">
    <citation type="submission" date="2013-02" db="EMBL/GenBank/DDBJ databases">
        <authorList>
            <person name="Hannick L."/>
            <person name="Zafar N."/>
            <person name="Lorenzi H."/>
            <person name="Ali I.A."/>
            <person name="Petri W.P."/>
            <person name="Caler E."/>
        </authorList>
    </citation>
    <scope>NUCLEOTIDE SEQUENCE [LARGE SCALE GENOMIC DNA]</scope>
    <source>
        <strain evidence="2 3">KU27</strain>
    </source>
</reference>
<evidence type="ECO:0000256" key="1">
    <source>
        <dbReference type="SAM" id="MobiDB-lite"/>
    </source>
</evidence>
<dbReference type="Proteomes" id="UP000011755">
    <property type="component" value="Unassembled WGS sequence"/>
</dbReference>
<protein>
    <submittedName>
        <fullName evidence="2">Uncharacterized protein</fullName>
    </submittedName>
</protein>
<accession>M2S3Q9</accession>
<dbReference type="OrthoDB" id="29650at2759"/>
<evidence type="ECO:0000313" key="2">
    <source>
        <dbReference type="EMBL" id="EMD45921.1"/>
    </source>
</evidence>
<gene>
    <name evidence="2" type="ORF">EHI5A_135720</name>
</gene>